<evidence type="ECO:0000313" key="3">
    <source>
        <dbReference type="EMBL" id="WQQ27835.1"/>
    </source>
</evidence>
<evidence type="ECO:0000256" key="1">
    <source>
        <dbReference type="SAM" id="MobiDB-lite"/>
    </source>
</evidence>
<dbReference type="InterPro" id="IPR025566">
    <property type="entry name" value="DUF4331"/>
</dbReference>
<accession>A0ABZ0ZU67</accession>
<evidence type="ECO:0000256" key="2">
    <source>
        <dbReference type="SAM" id="Phobius"/>
    </source>
</evidence>
<dbReference type="RefSeq" id="WP_322938130.1">
    <property type="nucleotide sequence ID" value="NZ_CP141059.1"/>
</dbReference>
<proteinExistence type="predicted"/>
<keyword evidence="2" id="KW-0812">Transmembrane</keyword>
<sequence>MKFRTVAGRSKAALALTGVGGALLVTGMAGLGPTPANSSSHREAPLIAGLPQYDTTDLYAFRSPDRRNTVTLIANWIPFEEPAGGPNFYSFATDARYNIKIDNDGDARPDVTFRWTFEDHYVSEDTFLYATGPVTSLRDVNLNYYQTYRLEKVADGRTTVLVKQRRVVPSDVGEASMPNYGALRSAGVTKAGPDGSYRTFAGQAEDPFFLDLRVFDLLYGGDFSESGDDTLAGFNVNSVALQVPRSELALQGRTAANPIVGIWSTTDRRGVDGSYRQVSRLGMPLVNEVVIPLKDKNRFNASAPRNDGQFLDYVTEPELPKLIEAVYGVPAPAEPRNDLVSVFLTGVDGLNKPAGVTPSEQLRLNMTTPVSDDPDSLGVIGGDNQGFPNGRRLADDVIDIALQVVEGELVGQPNDLADGVDANDVEFRDTFPYLALPASGSDASPHPATAPAPKDQQDGVEEFFNNGVLPLILTGAGGGGLLAGAVLLVRAHRRQPRLQPATA</sequence>
<keyword evidence="2" id="KW-0472">Membrane</keyword>
<reference evidence="4" key="1">
    <citation type="submission" date="2023-12" db="EMBL/GenBank/DDBJ databases">
        <title>Novel species in genus Nocardioides.</title>
        <authorList>
            <person name="Zhou H."/>
        </authorList>
    </citation>
    <scope>NUCLEOTIDE SEQUENCE [LARGE SCALE GENOMIC DNA]</scope>
    <source>
        <strain evidence="4">HM61</strain>
    </source>
</reference>
<dbReference type="EMBL" id="CP141059">
    <property type="protein sequence ID" value="WQQ27835.1"/>
    <property type="molecule type" value="Genomic_DNA"/>
</dbReference>
<dbReference type="Pfam" id="PF14224">
    <property type="entry name" value="DUF4331"/>
    <property type="match status" value="1"/>
</dbReference>
<keyword evidence="2" id="KW-1133">Transmembrane helix</keyword>
<evidence type="ECO:0000313" key="4">
    <source>
        <dbReference type="Proteomes" id="UP001327225"/>
    </source>
</evidence>
<organism evidence="3 4">
    <name type="scientific">Nocardioides bizhenqiangii</name>
    <dbReference type="NCBI Taxonomy" id="3095076"/>
    <lineage>
        <taxon>Bacteria</taxon>
        <taxon>Bacillati</taxon>
        <taxon>Actinomycetota</taxon>
        <taxon>Actinomycetes</taxon>
        <taxon>Propionibacteriales</taxon>
        <taxon>Nocardioidaceae</taxon>
        <taxon>Nocardioides</taxon>
    </lineage>
</organism>
<dbReference type="Proteomes" id="UP001327225">
    <property type="component" value="Chromosome"/>
</dbReference>
<protein>
    <submittedName>
        <fullName evidence="3">DUF4331 domain-containing protein</fullName>
    </submittedName>
</protein>
<feature type="region of interest" description="Disordered" evidence="1">
    <location>
        <begin position="436"/>
        <end position="458"/>
    </location>
</feature>
<gene>
    <name evidence="3" type="ORF">SHK19_06275</name>
</gene>
<name>A0ABZ0ZU67_9ACTN</name>
<feature type="transmembrane region" description="Helical" evidence="2">
    <location>
        <begin position="467"/>
        <end position="489"/>
    </location>
</feature>
<keyword evidence="4" id="KW-1185">Reference proteome</keyword>